<evidence type="ECO:0000313" key="1">
    <source>
        <dbReference type="EMBL" id="RKQ90930.1"/>
    </source>
</evidence>
<keyword evidence="2" id="KW-1185">Reference proteome</keyword>
<name>A0A660LAJ3_9ACTN</name>
<organism evidence="1 2">
    <name type="scientific">Solirubrobacter pauli</name>
    <dbReference type="NCBI Taxonomy" id="166793"/>
    <lineage>
        <taxon>Bacteria</taxon>
        <taxon>Bacillati</taxon>
        <taxon>Actinomycetota</taxon>
        <taxon>Thermoleophilia</taxon>
        <taxon>Solirubrobacterales</taxon>
        <taxon>Solirubrobacteraceae</taxon>
        <taxon>Solirubrobacter</taxon>
    </lineage>
</organism>
<dbReference type="InterPro" id="IPR029470">
    <property type="entry name" value="PDDEXK_4"/>
</dbReference>
<dbReference type="AlphaFoldDB" id="A0A660LAJ3"/>
<accession>A0A660LAJ3</accession>
<dbReference type="EMBL" id="RBIL01000001">
    <property type="protein sequence ID" value="RKQ90930.1"/>
    <property type="molecule type" value="Genomic_DNA"/>
</dbReference>
<proteinExistence type="predicted"/>
<reference evidence="1 2" key="1">
    <citation type="submission" date="2018-10" db="EMBL/GenBank/DDBJ databases">
        <title>Genomic Encyclopedia of Archaeal and Bacterial Type Strains, Phase II (KMG-II): from individual species to whole genera.</title>
        <authorList>
            <person name="Goeker M."/>
        </authorList>
    </citation>
    <scope>NUCLEOTIDE SEQUENCE [LARGE SCALE GENOMIC DNA]</scope>
    <source>
        <strain evidence="1 2">DSM 14954</strain>
    </source>
</reference>
<comment type="caution">
    <text evidence="1">The sequence shown here is derived from an EMBL/GenBank/DDBJ whole genome shotgun (WGS) entry which is preliminary data.</text>
</comment>
<dbReference type="Pfam" id="PF14281">
    <property type="entry name" value="PDDEXK_4"/>
    <property type="match status" value="1"/>
</dbReference>
<evidence type="ECO:0000313" key="2">
    <source>
        <dbReference type="Proteomes" id="UP000278962"/>
    </source>
</evidence>
<sequence length="408" mass="44818">MEESEVAPARMPAGGSVERSVAHALVVGLRRPGDEVQLTNVIAAIGAADARFATGFARAVLDQVADDCAYTAAAQERLKPIPDALEVDRERRLSDEDGNRLGRIDLIFEEPGEQSQFTLLVENKLYAGYGPEQLARYHRALREVRKRGGRGGLVAVTRDVPARGELEPTEEEWLGSIRWARLLPRLRGLSPQDAGVAGQWQRLLEVLDEQGDLGMTTIDADAVRGWAKYSDGRVALRWLLEQVHGETLATLRTELRRYRTGRSENELAGQLKASSIVQATVYEVKFGLSVPAEYNKAVVIVECWMEDRQPLVGVTVAPRDADAALDEGSSKFRSQINELLDGGFTANEDGASWYSQHELEPVLASPDAPAALLALIKPDVRAIVASGILRYDLTEPLPRAVRRKKAKP</sequence>
<protein>
    <submittedName>
        <fullName evidence="1">PD-(D/E)XK nuclease superfamily protein</fullName>
    </submittedName>
</protein>
<dbReference type="RefSeq" id="WP_121248113.1">
    <property type="nucleotide sequence ID" value="NZ_RBIL01000001.1"/>
</dbReference>
<gene>
    <name evidence="1" type="ORF">C8N24_0745</name>
</gene>
<dbReference type="Proteomes" id="UP000278962">
    <property type="component" value="Unassembled WGS sequence"/>
</dbReference>